<dbReference type="AlphaFoldDB" id="A0AAN4Q3T4"/>
<sequence length="148" mass="15978">MHKANLCRPLIHTRDEFDKFGLISVGRIAFGGVNCSANIETLVIQLDVSARRAMRLNGSARRSLPLITDKHHIMPRIAQHGFQVIDDPAAGTHAVTGDDNGRPRSAGQIVDRAQVLFMGVDGNELVKAEGLTSGVQPQAGTFVPVVFK</sequence>
<gene>
    <name evidence="1" type="ORF">KPSA3_02344</name>
</gene>
<organism evidence="1 2">
    <name type="scientific">Pseudomonas syringae pv. actinidiae</name>
    <dbReference type="NCBI Taxonomy" id="103796"/>
    <lineage>
        <taxon>Bacteria</taxon>
        <taxon>Pseudomonadati</taxon>
        <taxon>Pseudomonadota</taxon>
        <taxon>Gammaproteobacteria</taxon>
        <taxon>Pseudomonadales</taxon>
        <taxon>Pseudomonadaceae</taxon>
        <taxon>Pseudomonas</taxon>
        <taxon>Pseudomonas syringae</taxon>
    </lineage>
</organism>
<comment type="caution">
    <text evidence="1">The sequence shown here is derived from an EMBL/GenBank/DDBJ whole genome shotgun (WGS) entry which is preliminary data.</text>
</comment>
<protein>
    <submittedName>
        <fullName evidence="1">Uncharacterized conserved protein</fullName>
    </submittedName>
</protein>
<name>A0AAN4Q3T4_PSESF</name>
<accession>A0AAN4Q3T4</accession>
<evidence type="ECO:0000313" key="1">
    <source>
        <dbReference type="EMBL" id="GBH16401.1"/>
    </source>
</evidence>
<dbReference type="EMBL" id="BGKA01000081">
    <property type="protein sequence ID" value="GBH16401.1"/>
    <property type="molecule type" value="Genomic_DNA"/>
</dbReference>
<proteinExistence type="predicted"/>
<reference evidence="1 2" key="1">
    <citation type="submission" date="2018-04" db="EMBL/GenBank/DDBJ databases">
        <title>Draft genome sequence of Pseudomonas syringae pv. actinidiae biovar 3 strains isolated from kiwifruit in Kagawa prefecture.</title>
        <authorList>
            <person name="Tabuchi M."/>
            <person name="Saito M."/>
            <person name="Fujiwara S."/>
            <person name="Sasa N."/>
            <person name="Akimitsu K."/>
            <person name="Gomi K."/>
            <person name="Konishi-Sugita S."/>
            <person name="Hamano K."/>
            <person name="Kataoka I."/>
        </authorList>
    </citation>
    <scope>NUCLEOTIDE SEQUENCE [LARGE SCALE GENOMIC DNA]</scope>
    <source>
        <strain evidence="1 2">MAFF212211</strain>
    </source>
</reference>
<dbReference type="Proteomes" id="UP000248291">
    <property type="component" value="Unassembled WGS sequence"/>
</dbReference>
<evidence type="ECO:0000313" key="2">
    <source>
        <dbReference type="Proteomes" id="UP000248291"/>
    </source>
</evidence>